<sequence length="114" mass="13113">MGKRIFLALMALIFVFTSAKISFAGEKGNERKGKYTYRKVYKSCYKRGEVDSAKPPLDPNSKTQAQWSNIFDKKESEEFGCKEEWDKLSEEDLRDIFSYLHGHASDSDNPVTCK</sequence>
<protein>
    <submittedName>
        <fullName evidence="2">Cytochrome c family protein</fullName>
    </submittedName>
</protein>
<dbReference type="AlphaFoldDB" id="A0A8J6TN01"/>
<proteinExistence type="predicted"/>
<dbReference type="Proteomes" id="UP000605201">
    <property type="component" value="Unassembled WGS sequence"/>
</dbReference>
<comment type="caution">
    <text evidence="2">The sequence shown here is derived from an EMBL/GenBank/DDBJ whole genome shotgun (WGS) entry which is preliminary data.</text>
</comment>
<dbReference type="EMBL" id="JACNIG010000267">
    <property type="protein sequence ID" value="MBC8433071.1"/>
    <property type="molecule type" value="Genomic_DNA"/>
</dbReference>
<reference evidence="2 3" key="1">
    <citation type="submission" date="2020-08" db="EMBL/GenBank/DDBJ databases">
        <title>Bridging the membrane lipid divide: bacteria of the FCB group superphylum have the potential to synthesize archaeal ether lipids.</title>
        <authorList>
            <person name="Villanueva L."/>
            <person name="Von Meijenfeldt F.A.B."/>
            <person name="Westbye A.B."/>
            <person name="Yadav S."/>
            <person name="Hopmans E.C."/>
            <person name="Dutilh B.E."/>
            <person name="Sinninghe Damste J.S."/>
        </authorList>
    </citation>
    <scope>NUCLEOTIDE SEQUENCE [LARGE SCALE GENOMIC DNA]</scope>
    <source>
        <strain evidence="2">NIOZ-UU17</strain>
    </source>
</reference>
<feature type="chain" id="PRO_5035265937" evidence="1">
    <location>
        <begin position="25"/>
        <end position="114"/>
    </location>
</feature>
<evidence type="ECO:0000313" key="3">
    <source>
        <dbReference type="Proteomes" id="UP000605201"/>
    </source>
</evidence>
<gene>
    <name evidence="2" type="ORF">H8D96_14260</name>
</gene>
<evidence type="ECO:0000313" key="2">
    <source>
        <dbReference type="EMBL" id="MBC8433071.1"/>
    </source>
</evidence>
<evidence type="ECO:0000256" key="1">
    <source>
        <dbReference type="SAM" id="SignalP"/>
    </source>
</evidence>
<organism evidence="2 3">
    <name type="scientific">Candidatus Desulfatibia vada</name>
    <dbReference type="NCBI Taxonomy" id="2841696"/>
    <lineage>
        <taxon>Bacteria</taxon>
        <taxon>Pseudomonadati</taxon>
        <taxon>Thermodesulfobacteriota</taxon>
        <taxon>Desulfobacteria</taxon>
        <taxon>Desulfobacterales</taxon>
        <taxon>Desulfobacterales incertae sedis</taxon>
        <taxon>Candidatus Desulfatibia</taxon>
    </lineage>
</organism>
<keyword evidence="1" id="KW-0732">Signal</keyword>
<name>A0A8J6TN01_9BACT</name>
<accession>A0A8J6TN01</accession>
<feature type="signal peptide" evidence="1">
    <location>
        <begin position="1"/>
        <end position="24"/>
    </location>
</feature>